<dbReference type="AlphaFoldDB" id="A0A069CYE2"/>
<evidence type="ECO:0000259" key="1">
    <source>
        <dbReference type="Pfam" id="PF14297"/>
    </source>
</evidence>
<dbReference type="RefSeq" id="WP_024995696.1">
    <property type="nucleotide sequence ID" value="NZ_BAJS01000002.1"/>
</dbReference>
<accession>A0A069CYE2</accession>
<protein>
    <submittedName>
        <fullName evidence="3">Uncharacterized protein</fullName>
    </submittedName>
</protein>
<dbReference type="Pfam" id="PF14297">
    <property type="entry name" value="Lin1244_N"/>
    <property type="match status" value="1"/>
</dbReference>
<dbReference type="Proteomes" id="UP000027601">
    <property type="component" value="Unassembled WGS sequence"/>
</dbReference>
<dbReference type="STRING" id="1121097.GCA_000428125_01302"/>
<gene>
    <name evidence="3" type="ORF">JCM15093_681</name>
</gene>
<dbReference type="EMBL" id="BAJS01000002">
    <property type="protein sequence ID" value="GAK35578.1"/>
    <property type="molecule type" value="Genomic_DNA"/>
</dbReference>
<dbReference type="InterPro" id="IPR025400">
    <property type="entry name" value="Lin1244/Lin1753-like_N"/>
</dbReference>
<reference evidence="3 4" key="1">
    <citation type="journal article" date="2015" name="Microbes Environ.">
        <title>Distribution and evolution of nitrogen fixation genes in the phylum bacteroidetes.</title>
        <authorList>
            <person name="Inoue J."/>
            <person name="Oshima K."/>
            <person name="Suda W."/>
            <person name="Sakamoto M."/>
            <person name="Iino T."/>
            <person name="Noda S."/>
            <person name="Hongoh Y."/>
            <person name="Hattori M."/>
            <person name="Ohkuma M."/>
        </authorList>
    </citation>
    <scope>NUCLEOTIDE SEQUENCE [LARGE SCALE GENOMIC DNA]</scope>
    <source>
        <strain evidence="3 4">JCM 15093</strain>
    </source>
</reference>
<organism evidence="3 4">
    <name type="scientific">Bacteroides graminisolvens DSM 19988 = JCM 15093</name>
    <dbReference type="NCBI Taxonomy" id="1121097"/>
    <lineage>
        <taxon>Bacteria</taxon>
        <taxon>Pseudomonadati</taxon>
        <taxon>Bacteroidota</taxon>
        <taxon>Bacteroidia</taxon>
        <taxon>Bacteroidales</taxon>
        <taxon>Bacteroidaceae</taxon>
        <taxon>Bacteroides</taxon>
    </lineage>
</organism>
<evidence type="ECO:0000313" key="3">
    <source>
        <dbReference type="EMBL" id="GAK35578.1"/>
    </source>
</evidence>
<feature type="domain" description="Lin1244/Lin1753-like N-terminal" evidence="1">
    <location>
        <begin position="6"/>
        <end position="81"/>
    </location>
</feature>
<evidence type="ECO:0000259" key="2">
    <source>
        <dbReference type="Pfam" id="PF25200"/>
    </source>
</evidence>
<dbReference type="eggNOG" id="ENOG502ZHJZ">
    <property type="taxonomic scope" value="Bacteria"/>
</dbReference>
<proteinExistence type="predicted"/>
<keyword evidence="4" id="KW-1185">Reference proteome</keyword>
<dbReference type="Pfam" id="PF25200">
    <property type="entry name" value="DUF7833"/>
    <property type="match status" value="1"/>
</dbReference>
<dbReference type="InterPro" id="IPR057155">
    <property type="entry name" value="DUF7833"/>
</dbReference>
<sequence length="284" mass="32084">MEKNFYFKHDASAFSDAKLMNLVQKEGLSGYGIYWAILEFLRIQPEYSASRVTLSQLARKTNTTQKKMMRIISDYDLFVLTDDRFYSPGLSERMAAHDRVVGSCRANGRLGGLANSLKISQSDEANAIALVRESNHIITSLKSESEANSCSSPEELLRSVAAMKHETIWQEQMAMKSGMGLKFAAHFDALLLAFSTYISLIGEENSIPTVNDAKRRFFFWMQSADCKQLMARLQKQEEAAPDPYRFETIVDGQRTYCGMPIVEGAPPRPAINAVWDDDGHCWRH</sequence>
<feature type="domain" description="DUF7833" evidence="2">
    <location>
        <begin position="161"/>
        <end position="222"/>
    </location>
</feature>
<name>A0A069CYE2_9BACE</name>
<comment type="caution">
    <text evidence="3">The sequence shown here is derived from an EMBL/GenBank/DDBJ whole genome shotgun (WGS) entry which is preliminary data.</text>
</comment>
<evidence type="ECO:0000313" key="4">
    <source>
        <dbReference type="Proteomes" id="UP000027601"/>
    </source>
</evidence>
<dbReference type="OrthoDB" id="1039610at2"/>